<protein>
    <submittedName>
        <fullName evidence="1">Uncharacterized protein</fullName>
    </submittedName>
</protein>
<name>A0ACB9F204_CICIN</name>
<gene>
    <name evidence="1" type="ORF">L2E82_14739</name>
</gene>
<sequence length="70" mass="8238">MRPRSIGIILQLMRYKNNIEKQHNVAKNYLPSALQTSTLYTPSSSCEAQPRHPAKLKKTRRREIYLLRID</sequence>
<comment type="caution">
    <text evidence="1">The sequence shown here is derived from an EMBL/GenBank/DDBJ whole genome shotgun (WGS) entry which is preliminary data.</text>
</comment>
<evidence type="ECO:0000313" key="2">
    <source>
        <dbReference type="Proteomes" id="UP001055811"/>
    </source>
</evidence>
<dbReference type="EMBL" id="CM042011">
    <property type="protein sequence ID" value="KAI3764726.1"/>
    <property type="molecule type" value="Genomic_DNA"/>
</dbReference>
<reference evidence="2" key="1">
    <citation type="journal article" date="2022" name="Mol. Ecol. Resour.">
        <title>The genomes of chicory, endive, great burdock and yacon provide insights into Asteraceae palaeo-polyploidization history and plant inulin production.</title>
        <authorList>
            <person name="Fan W."/>
            <person name="Wang S."/>
            <person name="Wang H."/>
            <person name="Wang A."/>
            <person name="Jiang F."/>
            <person name="Liu H."/>
            <person name="Zhao H."/>
            <person name="Xu D."/>
            <person name="Zhang Y."/>
        </authorList>
    </citation>
    <scope>NUCLEOTIDE SEQUENCE [LARGE SCALE GENOMIC DNA]</scope>
    <source>
        <strain evidence="2">cv. Punajuju</strain>
    </source>
</reference>
<reference evidence="1 2" key="2">
    <citation type="journal article" date="2022" name="Mol. Ecol. Resour.">
        <title>The genomes of chicory, endive, great burdock and yacon provide insights into Asteraceae paleo-polyploidization history and plant inulin production.</title>
        <authorList>
            <person name="Fan W."/>
            <person name="Wang S."/>
            <person name="Wang H."/>
            <person name="Wang A."/>
            <person name="Jiang F."/>
            <person name="Liu H."/>
            <person name="Zhao H."/>
            <person name="Xu D."/>
            <person name="Zhang Y."/>
        </authorList>
    </citation>
    <scope>NUCLEOTIDE SEQUENCE [LARGE SCALE GENOMIC DNA]</scope>
    <source>
        <strain evidence="2">cv. Punajuju</strain>
        <tissue evidence="1">Leaves</tissue>
    </source>
</reference>
<keyword evidence="2" id="KW-1185">Reference proteome</keyword>
<dbReference type="Proteomes" id="UP001055811">
    <property type="component" value="Linkage Group LG03"/>
</dbReference>
<proteinExistence type="predicted"/>
<evidence type="ECO:0000313" key="1">
    <source>
        <dbReference type="EMBL" id="KAI3764726.1"/>
    </source>
</evidence>
<organism evidence="1 2">
    <name type="scientific">Cichorium intybus</name>
    <name type="common">Chicory</name>
    <dbReference type="NCBI Taxonomy" id="13427"/>
    <lineage>
        <taxon>Eukaryota</taxon>
        <taxon>Viridiplantae</taxon>
        <taxon>Streptophyta</taxon>
        <taxon>Embryophyta</taxon>
        <taxon>Tracheophyta</taxon>
        <taxon>Spermatophyta</taxon>
        <taxon>Magnoliopsida</taxon>
        <taxon>eudicotyledons</taxon>
        <taxon>Gunneridae</taxon>
        <taxon>Pentapetalae</taxon>
        <taxon>asterids</taxon>
        <taxon>campanulids</taxon>
        <taxon>Asterales</taxon>
        <taxon>Asteraceae</taxon>
        <taxon>Cichorioideae</taxon>
        <taxon>Cichorieae</taxon>
        <taxon>Cichoriinae</taxon>
        <taxon>Cichorium</taxon>
    </lineage>
</organism>
<accession>A0ACB9F204</accession>